<name>A0A0H2RGI8_9AGAM</name>
<dbReference type="AlphaFoldDB" id="A0A0H2RGI8"/>
<evidence type="ECO:0000313" key="3">
    <source>
        <dbReference type="Proteomes" id="UP000053477"/>
    </source>
</evidence>
<accession>A0A0H2RGI8</accession>
<organism evidence="2 3">
    <name type="scientific">Schizopora paradoxa</name>
    <dbReference type="NCBI Taxonomy" id="27342"/>
    <lineage>
        <taxon>Eukaryota</taxon>
        <taxon>Fungi</taxon>
        <taxon>Dikarya</taxon>
        <taxon>Basidiomycota</taxon>
        <taxon>Agaricomycotina</taxon>
        <taxon>Agaricomycetes</taxon>
        <taxon>Hymenochaetales</taxon>
        <taxon>Schizoporaceae</taxon>
        <taxon>Schizopora</taxon>
    </lineage>
</organism>
<dbReference type="InParanoid" id="A0A0H2RGI8"/>
<protein>
    <submittedName>
        <fullName evidence="2">Uncharacterized protein</fullName>
    </submittedName>
</protein>
<proteinExistence type="predicted"/>
<feature type="region of interest" description="Disordered" evidence="1">
    <location>
        <begin position="1"/>
        <end position="27"/>
    </location>
</feature>
<gene>
    <name evidence="2" type="ORF">SCHPADRAFT_505208</name>
</gene>
<sequence length="200" mass="22345">MGGAASKLSRRLPTKPQQSWNGGARVDIPQQNVRQALASETRNQGEQLHVWCGPFLVTAFPAIDMDARDPHFMQKLNQLGPVKVDHNMTAVKTGAHVKDMLHSRDISEQQASSSAQTRNKVLAGSLHQLLEERKNVRSRDELTSLANSYGMDETVLERLAQTINTPSIAEETRRMVTNESGEERMTVMAKWVENNNLQSN</sequence>
<dbReference type="EMBL" id="KQ086019">
    <property type="protein sequence ID" value="KLO10687.1"/>
    <property type="molecule type" value="Genomic_DNA"/>
</dbReference>
<evidence type="ECO:0000313" key="2">
    <source>
        <dbReference type="EMBL" id="KLO10687.1"/>
    </source>
</evidence>
<dbReference type="OrthoDB" id="4085451at2759"/>
<dbReference type="Proteomes" id="UP000053477">
    <property type="component" value="Unassembled WGS sequence"/>
</dbReference>
<reference evidence="2 3" key="1">
    <citation type="submission" date="2015-04" db="EMBL/GenBank/DDBJ databases">
        <title>Complete genome sequence of Schizopora paradoxa KUC8140, a cosmopolitan wood degrader in East Asia.</title>
        <authorList>
            <consortium name="DOE Joint Genome Institute"/>
            <person name="Min B."/>
            <person name="Park H."/>
            <person name="Jang Y."/>
            <person name="Kim J.-J."/>
            <person name="Kim K.H."/>
            <person name="Pangilinan J."/>
            <person name="Lipzen A."/>
            <person name="Riley R."/>
            <person name="Grigoriev I.V."/>
            <person name="Spatafora J.W."/>
            <person name="Choi I.-G."/>
        </authorList>
    </citation>
    <scope>NUCLEOTIDE SEQUENCE [LARGE SCALE GENOMIC DNA]</scope>
    <source>
        <strain evidence="2 3">KUC8140</strain>
    </source>
</reference>
<keyword evidence="3" id="KW-1185">Reference proteome</keyword>
<evidence type="ECO:0000256" key="1">
    <source>
        <dbReference type="SAM" id="MobiDB-lite"/>
    </source>
</evidence>